<evidence type="ECO:0000313" key="3">
    <source>
        <dbReference type="Proteomes" id="UP000663828"/>
    </source>
</evidence>
<dbReference type="Pfam" id="PF00805">
    <property type="entry name" value="Pentapeptide"/>
    <property type="match status" value="2"/>
</dbReference>
<feature type="transmembrane region" description="Helical" evidence="1">
    <location>
        <begin position="28"/>
        <end position="51"/>
    </location>
</feature>
<comment type="caution">
    <text evidence="2">The sequence shown here is derived from an EMBL/GenBank/DDBJ whole genome shotgun (WGS) entry which is preliminary data.</text>
</comment>
<dbReference type="PANTHER" id="PTHR14136">
    <property type="entry name" value="BTB_POZ DOMAIN-CONTAINING PROTEIN KCTD9"/>
    <property type="match status" value="1"/>
</dbReference>
<organism evidence="2 3">
    <name type="scientific">Adineta ricciae</name>
    <name type="common">Rotifer</name>
    <dbReference type="NCBI Taxonomy" id="249248"/>
    <lineage>
        <taxon>Eukaryota</taxon>
        <taxon>Metazoa</taxon>
        <taxon>Spiralia</taxon>
        <taxon>Gnathifera</taxon>
        <taxon>Rotifera</taxon>
        <taxon>Eurotatoria</taxon>
        <taxon>Bdelloidea</taxon>
        <taxon>Adinetida</taxon>
        <taxon>Adinetidae</taxon>
        <taxon>Adineta</taxon>
    </lineage>
</organism>
<dbReference type="SUPFAM" id="SSF141571">
    <property type="entry name" value="Pentapeptide repeat-like"/>
    <property type="match status" value="2"/>
</dbReference>
<dbReference type="EMBL" id="CAJNOR010008058">
    <property type="protein sequence ID" value="CAF1627856.1"/>
    <property type="molecule type" value="Genomic_DNA"/>
</dbReference>
<evidence type="ECO:0008006" key="4">
    <source>
        <dbReference type="Google" id="ProtNLM"/>
    </source>
</evidence>
<keyword evidence="1" id="KW-0472">Membrane</keyword>
<keyword evidence="3" id="KW-1185">Reference proteome</keyword>
<name>A0A816CWP4_ADIRI</name>
<accession>A0A816CWP4</accession>
<keyword evidence="1" id="KW-0812">Transmembrane</keyword>
<proteinExistence type="predicted"/>
<dbReference type="InterPro" id="IPR001646">
    <property type="entry name" value="5peptide_repeat"/>
</dbReference>
<dbReference type="AlphaFoldDB" id="A0A816CWP4"/>
<dbReference type="Pfam" id="PF13599">
    <property type="entry name" value="Pentapeptide_4"/>
    <property type="match status" value="1"/>
</dbReference>
<dbReference type="Proteomes" id="UP000663828">
    <property type="component" value="Unassembled WGS sequence"/>
</dbReference>
<keyword evidence="1" id="KW-1133">Transmembrane helix</keyword>
<dbReference type="InterPro" id="IPR051082">
    <property type="entry name" value="Pentapeptide-BTB/POZ_domain"/>
</dbReference>
<reference evidence="2" key="1">
    <citation type="submission" date="2021-02" db="EMBL/GenBank/DDBJ databases">
        <authorList>
            <person name="Nowell W R."/>
        </authorList>
    </citation>
    <scope>NUCLEOTIDE SEQUENCE</scope>
</reference>
<sequence>MISQENATQTEQTHSQNNKFCSLTIQNILQFISSLILPLMLGIFTVVITLHQQNISMKQRREDHEIARNQRLEDRNESHLQRVQELHVLAMQYEIDRNMSNDRYKDEILSTYMRNMGELFERNNGSLTCNPTVKILARAKTLNAIRQLDGSHNMHVIRFLFESGQLFHKNECPPLDISTALLVNLEFGSLTISPEIEYMILTGVFFIDCTFHDMTIESADFTLNDVYFANSNFMRVDFMSTAIEVTSFLSAKLNLVWFQNSELDEVNFSYAELSRVNFSEADLKDILFLKTVFDDVDFSDAELENIEFHGAFLRSTDFLYTEILKSDFTFSELENIDFSYAEIKKTDFSYAGVRNTDFSESTLVKIDFSHCALHDIDFSSADLSKTDFLDCELAYIDFSQARLKNVNFFQSTMLYVDFSSVEQLRTVNFSSSKLLNNISFASSRLDLVSFHYALMVGINFSQSNCEMVNFDYANLSMSIFSYANAQGASFKNADLTDINFSFANLRKADFTNTSITVSQLRSALSIRDSQLPDGTLGRDSSWIKNGHADCNISFLNHWQLHKDNYNLTSLWMATFLKNFRAILSARMTKGVIIQLTGTTNKSVVLDEHILNSTQSKVTIILTKQMEELKVLVKFSSSTVRNMVESSWCDDIQLFFDYDTF</sequence>
<evidence type="ECO:0000313" key="2">
    <source>
        <dbReference type="EMBL" id="CAF1627856.1"/>
    </source>
</evidence>
<dbReference type="PANTHER" id="PTHR14136:SF17">
    <property type="entry name" value="BTB_POZ DOMAIN-CONTAINING PROTEIN KCTD9"/>
    <property type="match status" value="1"/>
</dbReference>
<protein>
    <recommendedName>
        <fullName evidence="4">Pentapeptide repeat-containing protein</fullName>
    </recommendedName>
</protein>
<gene>
    <name evidence="2" type="ORF">XAT740_LOCUS51157</name>
</gene>
<evidence type="ECO:0000256" key="1">
    <source>
        <dbReference type="SAM" id="Phobius"/>
    </source>
</evidence>
<dbReference type="Gene3D" id="2.160.20.80">
    <property type="entry name" value="E3 ubiquitin-protein ligase SopA"/>
    <property type="match status" value="2"/>
</dbReference>